<evidence type="ECO:0000256" key="1">
    <source>
        <dbReference type="SAM" id="MobiDB-lite"/>
    </source>
</evidence>
<reference evidence="5" key="1">
    <citation type="submission" date="2015-03" db="EMBL/GenBank/DDBJ databases">
        <authorList>
            <person name="Wibberg D."/>
        </authorList>
    </citation>
    <scope>NUCLEOTIDE SEQUENCE [LARGE SCALE GENOMIC DNA]</scope>
</reference>
<feature type="domain" description="SPOR" evidence="3">
    <location>
        <begin position="236"/>
        <end position="303"/>
    </location>
</feature>
<feature type="compositionally biased region" description="Basic and acidic residues" evidence="1">
    <location>
        <begin position="35"/>
        <end position="46"/>
    </location>
</feature>
<dbReference type="EMBL" id="LN831776">
    <property type="protein sequence ID" value="CQR57773.1"/>
    <property type="molecule type" value="Genomic_DNA"/>
</dbReference>
<evidence type="ECO:0000313" key="5">
    <source>
        <dbReference type="Proteomes" id="UP000033163"/>
    </source>
</evidence>
<dbReference type="Pfam" id="PF05036">
    <property type="entry name" value="SPOR"/>
    <property type="match status" value="1"/>
</dbReference>
<organism evidence="4 5">
    <name type="scientific">Paenibacillus riograndensis SBR5</name>
    <dbReference type="NCBI Taxonomy" id="1073571"/>
    <lineage>
        <taxon>Bacteria</taxon>
        <taxon>Bacillati</taxon>
        <taxon>Bacillota</taxon>
        <taxon>Bacilli</taxon>
        <taxon>Bacillales</taxon>
        <taxon>Paenibacillaceae</taxon>
        <taxon>Paenibacillus</taxon>
        <taxon>Paenibacillus sonchi group</taxon>
    </lineage>
</organism>
<proteinExistence type="predicted"/>
<dbReference type="InterPro" id="IPR007730">
    <property type="entry name" value="SPOR-like_dom"/>
</dbReference>
<sequence length="431" mass="46418">MSNGRMTFKFDTDTGNTRTGPLNRRSGSGLGTAREYAEAEQRREAELLQQRYPADTGIESTRKEVSKEPEEYDPVLLYREDQEDRISTQEDTRSFFFHTDHPPDLWDQRPRYPLAPAEQDEDRPEERSYGPEWSNEYGHYEDPPLRGGSYGGAYHTRRPSYWWKLALSIAGALGTGILLGYAALSLIGGGSPAGGNNTPNVASPAVQSGTDTAAALPPDAGGDAGVNRIPVKVAAQTYYLLQYGVFSTPAGAEQARQELLAAGLAAGLDPADGNRVYAGMSPDREQAKLLSSGLKNQGIELYVREVSLPAAEQAAFAGSAETIDSYFTASGKLLGELSRLSASQLSGQGGAADSTAVSDLHMQWTEAVRALEPGLPAAAQKLCAGLEKSMSRGISALNEYNKNHAQALLWEVQEAMMSFLTTQKSLISALS</sequence>
<dbReference type="GO" id="GO:0042834">
    <property type="term" value="F:peptidoglycan binding"/>
    <property type="evidence" value="ECO:0007669"/>
    <property type="project" value="InterPro"/>
</dbReference>
<evidence type="ECO:0000259" key="3">
    <source>
        <dbReference type="Pfam" id="PF05036"/>
    </source>
</evidence>
<keyword evidence="2" id="KW-0812">Transmembrane</keyword>
<dbReference type="KEGG" id="pri:PRIO_5384"/>
<protein>
    <recommendedName>
        <fullName evidence="3">SPOR domain-containing protein</fullName>
    </recommendedName>
</protein>
<feature type="compositionally biased region" description="Basic and acidic residues" evidence="1">
    <location>
        <begin position="78"/>
        <end position="110"/>
    </location>
</feature>
<dbReference type="Gene3D" id="3.30.70.1070">
    <property type="entry name" value="Sporulation related repeat"/>
    <property type="match status" value="1"/>
</dbReference>
<dbReference type="AlphaFoldDB" id="A0A0E3WIX0"/>
<gene>
    <name evidence="4" type="ORF">PRIO_5384</name>
</gene>
<dbReference type="HOGENOM" id="CLU_050040_0_0_9"/>
<keyword evidence="2" id="KW-1133">Transmembrane helix</keyword>
<keyword evidence="2" id="KW-0472">Membrane</keyword>
<name>A0A0E3WIX0_9BACL</name>
<evidence type="ECO:0000313" key="4">
    <source>
        <dbReference type="EMBL" id="CQR57773.1"/>
    </source>
</evidence>
<dbReference type="SUPFAM" id="SSF110997">
    <property type="entry name" value="Sporulation related repeat"/>
    <property type="match status" value="1"/>
</dbReference>
<dbReference type="RefSeq" id="WP_141639125.1">
    <property type="nucleotide sequence ID" value="NZ_AGBD01000831.1"/>
</dbReference>
<accession>A0A0E3WIX0</accession>
<evidence type="ECO:0000256" key="2">
    <source>
        <dbReference type="SAM" id="Phobius"/>
    </source>
</evidence>
<dbReference type="Proteomes" id="UP000033163">
    <property type="component" value="Chromosome I"/>
</dbReference>
<dbReference type="PATRIC" id="fig|1073571.4.peg.5768"/>
<feature type="compositionally biased region" description="Basic and acidic residues" evidence="1">
    <location>
        <begin position="60"/>
        <end position="69"/>
    </location>
</feature>
<feature type="region of interest" description="Disordered" evidence="1">
    <location>
        <begin position="1"/>
        <end position="142"/>
    </location>
</feature>
<dbReference type="InterPro" id="IPR036680">
    <property type="entry name" value="SPOR-like_sf"/>
</dbReference>
<feature type="transmembrane region" description="Helical" evidence="2">
    <location>
        <begin position="165"/>
        <end position="187"/>
    </location>
</feature>